<dbReference type="Gene3D" id="2.130.10.130">
    <property type="entry name" value="Integrin alpha, N-terminal"/>
    <property type="match status" value="2"/>
</dbReference>
<dbReference type="Proteomes" id="UP000600214">
    <property type="component" value="Unassembled WGS sequence"/>
</dbReference>
<accession>A0ABQ1Z8Y2</accession>
<dbReference type="PANTHER" id="PTHR36220">
    <property type="entry name" value="UNNAMED PRODUCT"/>
    <property type="match status" value="1"/>
</dbReference>
<dbReference type="NCBIfam" id="TIGR04183">
    <property type="entry name" value="Por_Secre_tail"/>
    <property type="match status" value="1"/>
</dbReference>
<keyword evidence="1" id="KW-0732">Signal</keyword>
<evidence type="ECO:0000313" key="3">
    <source>
        <dbReference type="EMBL" id="GGH51369.1"/>
    </source>
</evidence>
<comment type="caution">
    <text evidence="3">The sequence shown here is derived from an EMBL/GenBank/DDBJ whole genome shotgun (WGS) entry which is preliminary data.</text>
</comment>
<dbReference type="InterPro" id="IPR013517">
    <property type="entry name" value="FG-GAP"/>
</dbReference>
<feature type="domain" description="Secretion system C-terminal sorting" evidence="2">
    <location>
        <begin position="550"/>
        <end position="617"/>
    </location>
</feature>
<evidence type="ECO:0000313" key="4">
    <source>
        <dbReference type="Proteomes" id="UP000600214"/>
    </source>
</evidence>
<name>A0ABQ1Z8Y2_9BACT</name>
<keyword evidence="4" id="KW-1185">Reference proteome</keyword>
<evidence type="ECO:0000256" key="1">
    <source>
        <dbReference type="ARBA" id="ARBA00022729"/>
    </source>
</evidence>
<dbReference type="PANTHER" id="PTHR36220:SF1">
    <property type="entry name" value="GAMMA TUBULIN COMPLEX COMPONENT C-TERMINAL DOMAIN-CONTAINING PROTEIN"/>
    <property type="match status" value="1"/>
</dbReference>
<dbReference type="InterPro" id="IPR026444">
    <property type="entry name" value="Secre_tail"/>
</dbReference>
<dbReference type="InterPro" id="IPR028994">
    <property type="entry name" value="Integrin_alpha_N"/>
</dbReference>
<dbReference type="InterPro" id="IPR013783">
    <property type="entry name" value="Ig-like_fold"/>
</dbReference>
<evidence type="ECO:0000259" key="2">
    <source>
        <dbReference type="Pfam" id="PF18962"/>
    </source>
</evidence>
<gene>
    <name evidence="3" type="ORF">GCM10007423_54730</name>
</gene>
<protein>
    <recommendedName>
        <fullName evidence="2">Secretion system C-terminal sorting domain-containing protein</fullName>
    </recommendedName>
</protein>
<organism evidence="3 4">
    <name type="scientific">Dyadobacter endophyticus</name>
    <dbReference type="NCBI Taxonomy" id="1749036"/>
    <lineage>
        <taxon>Bacteria</taxon>
        <taxon>Pseudomonadati</taxon>
        <taxon>Bacteroidota</taxon>
        <taxon>Cytophagia</taxon>
        <taxon>Cytophagales</taxon>
        <taxon>Spirosomataceae</taxon>
        <taxon>Dyadobacter</taxon>
    </lineage>
</organism>
<proteinExistence type="predicted"/>
<dbReference type="EMBL" id="BMIA01000005">
    <property type="protein sequence ID" value="GGH51369.1"/>
    <property type="molecule type" value="Genomic_DNA"/>
</dbReference>
<sequence length="619" mass="66074">MVSAQDLSEISRLTATNTDGSPSASEFCFYGSSVAISGNYAIVGSSSEGSVGAAHIFYNNAGVWAQVKKITPPTGAIFDYFGISVSINGDYAVVGARGNDLDENEANTVDNAGSAYVFKKDQGGPNNWGFLKKITASTRSSQAEFGNSVSMTDDYIVVGSALDRFDATESNALFSAGSAYIFKKDQGGPDGWGQIKKITAPVRAITDFFGWSVSISGNTIIAGAYNESEDAQETNTLNGSGSAYVFAKDQGGADNWGLIKKITSNSRAASDRFGTSVAVSGDIAVVAAPGEDEDASETNTIESAGSAYILYRNEGGADNWGQVKKITSSTRTTGDNFGASVAIDGEQVIVGAIGDDKDALNNNNVFDAGAAYIFKKDIGGANNWGVVQKLVASVRGSINNFGSPIAISGNYVLAGAPYEDQLQPSVLFNAGAAYLFGPTDPLPVILSTFKATRVENQARLTWTTSSEINNDHFEIQRSNDSRTWATIGQVLSNSENFTSQTYSFTDMLPGTGADQIEMYYRLKMVDYDGSHAYSRIEHVLFSGQDNLFFYPNPSAGNIYFDEKHVLVISLINSLGQIAAKDLDIFKGYIDAKKLTPGIYTVKVTRTDNSTVTQRMLITR</sequence>
<dbReference type="Gene3D" id="2.60.40.10">
    <property type="entry name" value="Immunoglobulins"/>
    <property type="match status" value="1"/>
</dbReference>
<dbReference type="Pfam" id="PF18962">
    <property type="entry name" value="Por_Secre_tail"/>
    <property type="match status" value="1"/>
</dbReference>
<dbReference type="Pfam" id="PF14312">
    <property type="entry name" value="FG-GAP_2"/>
    <property type="match status" value="6"/>
</dbReference>
<reference evidence="4" key="1">
    <citation type="journal article" date="2019" name="Int. J. Syst. Evol. Microbiol.">
        <title>The Global Catalogue of Microorganisms (GCM) 10K type strain sequencing project: providing services to taxonomists for standard genome sequencing and annotation.</title>
        <authorList>
            <consortium name="The Broad Institute Genomics Platform"/>
            <consortium name="The Broad Institute Genome Sequencing Center for Infectious Disease"/>
            <person name="Wu L."/>
            <person name="Ma J."/>
        </authorList>
    </citation>
    <scope>NUCLEOTIDE SEQUENCE [LARGE SCALE GENOMIC DNA]</scope>
    <source>
        <strain evidence="4">CGMCC 1.15288</strain>
    </source>
</reference>